<reference evidence="5 6" key="1">
    <citation type="submission" date="2016-08" db="EMBL/GenBank/DDBJ databases">
        <title>A Parts List for Fungal Cellulosomes Revealed by Comparative Genomics.</title>
        <authorList>
            <consortium name="DOE Joint Genome Institute"/>
            <person name="Haitjema C.H."/>
            <person name="Gilmore S.P."/>
            <person name="Henske J.K."/>
            <person name="Solomon K.V."/>
            <person name="De Groot R."/>
            <person name="Kuo A."/>
            <person name="Mondo S.J."/>
            <person name="Salamov A.A."/>
            <person name="Labutti K."/>
            <person name="Zhao Z."/>
            <person name="Chiniquy J."/>
            <person name="Barry K."/>
            <person name="Brewer H.M."/>
            <person name="Purvine S.O."/>
            <person name="Wright A.T."/>
            <person name="Boxma B."/>
            <person name="Van Alen T."/>
            <person name="Hackstein J.H."/>
            <person name="Baker S.E."/>
            <person name="Grigoriev I.V."/>
            <person name="O'Malley M.A."/>
        </authorList>
    </citation>
    <scope>NUCLEOTIDE SEQUENCE [LARGE SCALE GENOMIC DNA]</scope>
    <source>
        <strain evidence="5 6">G1</strain>
    </source>
</reference>
<feature type="domain" description="BBS7 GAE" evidence="2">
    <location>
        <begin position="441"/>
        <end position="552"/>
    </location>
</feature>
<dbReference type="GO" id="GO:0016020">
    <property type="term" value="C:membrane"/>
    <property type="evidence" value="ECO:0007669"/>
    <property type="project" value="TreeGrafter"/>
</dbReference>
<dbReference type="InterPro" id="IPR056333">
    <property type="entry name" value="BBS7_pf_dom"/>
</dbReference>
<evidence type="ECO:0000259" key="4">
    <source>
        <dbReference type="Pfam" id="PF23743"/>
    </source>
</evidence>
<dbReference type="InterPro" id="IPR056332">
    <property type="entry name" value="Beta-prop_BBS7"/>
</dbReference>
<dbReference type="GO" id="GO:0036064">
    <property type="term" value="C:ciliary basal body"/>
    <property type="evidence" value="ECO:0007669"/>
    <property type="project" value="TreeGrafter"/>
</dbReference>
<name>A0A1Y2BYB4_9FUNG</name>
<protein>
    <submittedName>
        <fullName evidence="5">Uncharacterized protein</fullName>
    </submittedName>
</protein>
<dbReference type="PANTHER" id="PTHR16074">
    <property type="entry name" value="BARDET-BIEDL SYNDROME 7 PROTEIN"/>
    <property type="match status" value="1"/>
</dbReference>
<feature type="domain" description="BBS7 platform" evidence="3">
    <location>
        <begin position="564"/>
        <end position="659"/>
    </location>
</feature>
<evidence type="ECO:0000313" key="5">
    <source>
        <dbReference type="EMBL" id="ORY39753.1"/>
    </source>
</evidence>
<feature type="domain" description="BBS7 beta-propeller" evidence="4">
    <location>
        <begin position="31"/>
        <end position="306"/>
    </location>
</feature>
<dbReference type="OrthoDB" id="414590at2759"/>
<dbReference type="Pfam" id="PF23743">
    <property type="entry name" value="Beta-prop_BBS7"/>
    <property type="match status" value="1"/>
</dbReference>
<accession>A0A1Y2BYB4</accession>
<dbReference type="Pfam" id="PF23361">
    <property type="entry name" value="BBS7_pf"/>
    <property type="match status" value="1"/>
</dbReference>
<dbReference type="SUPFAM" id="SSF50978">
    <property type="entry name" value="WD40 repeat-like"/>
    <property type="match status" value="1"/>
</dbReference>
<dbReference type="GO" id="GO:0034464">
    <property type="term" value="C:BBSome"/>
    <property type="evidence" value="ECO:0007669"/>
    <property type="project" value="TreeGrafter"/>
</dbReference>
<evidence type="ECO:0000259" key="3">
    <source>
        <dbReference type="Pfam" id="PF23361"/>
    </source>
</evidence>
<comment type="caution">
    <text evidence="5">The sequence shown here is derived from an EMBL/GenBank/DDBJ whole genome shotgun (WGS) entry which is preliminary data.</text>
</comment>
<dbReference type="STRING" id="1754190.A0A1Y2BYB4"/>
<dbReference type="InterPro" id="IPR056334">
    <property type="entry name" value="BBS7_GAE_dom"/>
</dbReference>
<evidence type="ECO:0000256" key="1">
    <source>
        <dbReference type="SAM" id="Coils"/>
    </source>
</evidence>
<dbReference type="GO" id="GO:0008104">
    <property type="term" value="P:intracellular protein localization"/>
    <property type="evidence" value="ECO:0007669"/>
    <property type="project" value="TreeGrafter"/>
</dbReference>
<evidence type="ECO:0000313" key="6">
    <source>
        <dbReference type="Proteomes" id="UP000193920"/>
    </source>
</evidence>
<keyword evidence="6" id="KW-1185">Reference proteome</keyword>
<sequence length="798" mass="92709">MSNYNIEDIYRISSTRPNTLQIYNKKTGRIFSEIVIGDNNGCIYFLRPNKKDNSVELVCTRNINQPAGTIQSYGRDNIYVSTGSYIEEYNHKGKKILSFDTNIIDNIQAICAYDETIIAATQYLVSYYVHNIEKEQYISNDIMNFVVFGHLNESEKIYTYVACQDKTIKILSKSKLKYEVEINSIPTVLCLSQHVGQFFYGTIKGEIILMKYEDHEVNEIWRITDNDTLDSIISMDYYYNDKIDLELLVVGFESGFVRLYHNDNGLPKLVISEYLQESITNVSFAFIKPELKLPQIIATTFSGRIVLIWRNQEIIDVNSSQFYIAMEGIENTKILVNESDSEENNGELNEEQLKERKLSSESQIKIIENRILNQQKLNNIVKAKTEKLKKYNSEVNFDDLKDQYNKIMNDIMIIQKRVNDEKDKLNSILPQSLHLDNQLELFHIKQKFELDTTKKCYILIIDTDVTIQSIFFKCNFPIIIKKENHSGVIDNDEIGTLKININSNEKEKYSYSGTYICPPNSLKARLQVYPIEGKYGTLSIFVVPNTTPQTYQQISLIIKPLSLHERVRENEIDDINKYTNRFPIKGDLSLSEIHKFICNCFPQVPDKIQEDTSEFIYYFKSIIIDSGVCCRYKLGEIEFLSNNITSLSVIYEILSKKTLSLNKSFESFSLDMDDKLVKPLLLQLYKGLENAINIIEQHDLLIPVLNELSLQENGNISFFDEDLLNIMDNDKEIEENYENMKDVQVRRFIEGIISLYTVQKKCHGINPSNLNKLVELLDEFKSFNGTKIDWNQLYPFFE</sequence>
<dbReference type="EMBL" id="MCOG01000130">
    <property type="protein sequence ID" value="ORY39753.1"/>
    <property type="molecule type" value="Genomic_DNA"/>
</dbReference>
<dbReference type="GO" id="GO:0060271">
    <property type="term" value="P:cilium assembly"/>
    <property type="evidence" value="ECO:0007669"/>
    <property type="project" value="TreeGrafter"/>
</dbReference>
<keyword evidence="1" id="KW-0175">Coiled coil</keyword>
<feature type="coiled-coil region" evidence="1">
    <location>
        <begin position="350"/>
        <end position="394"/>
    </location>
</feature>
<dbReference type="GO" id="GO:0005930">
    <property type="term" value="C:axoneme"/>
    <property type="evidence" value="ECO:0007669"/>
    <property type="project" value="TreeGrafter"/>
</dbReference>
<evidence type="ECO:0000259" key="2">
    <source>
        <dbReference type="Pfam" id="PF23360"/>
    </source>
</evidence>
<dbReference type="Proteomes" id="UP000193920">
    <property type="component" value="Unassembled WGS sequence"/>
</dbReference>
<dbReference type="PANTHER" id="PTHR16074:SF4">
    <property type="entry name" value="BARDET-BIEDL SYNDROME 7 PROTEIN"/>
    <property type="match status" value="1"/>
</dbReference>
<proteinExistence type="predicted"/>
<gene>
    <name evidence="5" type="ORF">LY90DRAFT_672310</name>
</gene>
<dbReference type="Pfam" id="PF23360">
    <property type="entry name" value="BBS7_GAE"/>
    <property type="match status" value="1"/>
</dbReference>
<dbReference type="AlphaFoldDB" id="A0A1Y2BYB4"/>
<dbReference type="InterPro" id="IPR036322">
    <property type="entry name" value="WD40_repeat_dom_sf"/>
</dbReference>
<organism evidence="5 6">
    <name type="scientific">Neocallimastix californiae</name>
    <dbReference type="NCBI Taxonomy" id="1754190"/>
    <lineage>
        <taxon>Eukaryota</taxon>
        <taxon>Fungi</taxon>
        <taxon>Fungi incertae sedis</taxon>
        <taxon>Chytridiomycota</taxon>
        <taxon>Chytridiomycota incertae sedis</taxon>
        <taxon>Neocallimastigomycetes</taxon>
        <taxon>Neocallimastigales</taxon>
        <taxon>Neocallimastigaceae</taxon>
        <taxon>Neocallimastix</taxon>
    </lineage>
</organism>